<feature type="transmembrane region" description="Helical" evidence="1">
    <location>
        <begin position="180"/>
        <end position="199"/>
    </location>
</feature>
<feature type="transmembrane region" description="Helical" evidence="1">
    <location>
        <begin position="233"/>
        <end position="251"/>
    </location>
</feature>
<name>A0A941JGW0_NIACI</name>
<evidence type="ECO:0000313" key="2">
    <source>
        <dbReference type="EMBL" id="MBR8670816.1"/>
    </source>
</evidence>
<feature type="transmembrane region" description="Helical" evidence="1">
    <location>
        <begin position="145"/>
        <end position="168"/>
    </location>
</feature>
<organism evidence="2">
    <name type="scientific">Niallia circulans</name>
    <name type="common">Bacillus circulans</name>
    <dbReference type="NCBI Taxonomy" id="1397"/>
    <lineage>
        <taxon>Bacteria</taxon>
        <taxon>Bacillati</taxon>
        <taxon>Bacillota</taxon>
        <taxon>Bacilli</taxon>
        <taxon>Bacillales</taxon>
        <taxon>Bacillaceae</taxon>
        <taxon>Niallia</taxon>
    </lineage>
</organism>
<feature type="transmembrane region" description="Helical" evidence="1">
    <location>
        <begin position="105"/>
        <end position="124"/>
    </location>
</feature>
<protein>
    <submittedName>
        <fullName evidence="2">Uncharacterized protein</fullName>
    </submittedName>
</protein>
<keyword evidence="1" id="KW-0472">Membrane</keyword>
<feature type="transmembrane region" description="Helical" evidence="1">
    <location>
        <begin position="75"/>
        <end position="99"/>
    </location>
</feature>
<sequence>MNRYQNEDMEIDETLKELEREFHLSFTDYDVQYPNEEQMMMTIEQLRPLVPQKKKRRIAKKSGASNILKRSIYEFFYISPIFWGINGLFLIIFFLAALVGKENPYHLMIILAPLPMLTGLFEVLKSRQDGMEELERSFLFSFQEIILSRLFITGAFNLVINMILTAFLSLVYPQMELGKLLLSWITPFTLITALSFLIVNRLRNIYMITAWNVIWIGCGFISVSSFMDKLENVPVSVYVMIIVVAILCILGRMMKMYKGDFEYEAVD</sequence>
<proteinExistence type="predicted"/>
<dbReference type="RefSeq" id="WP_212119792.1">
    <property type="nucleotide sequence ID" value="NZ_JAGTPX020000006.1"/>
</dbReference>
<evidence type="ECO:0000256" key="1">
    <source>
        <dbReference type="SAM" id="Phobius"/>
    </source>
</evidence>
<reference evidence="2" key="1">
    <citation type="submission" date="2021-04" db="EMBL/GenBank/DDBJ databases">
        <title>Genomic analysis of electroactive and textile dye degrading Bacillus circulans strain: DC10 isolated from constructed wetland-microbial fuel cells treating textile dye wastewaters.</title>
        <authorList>
            <person name="Patel D.U."/>
            <person name="Desai C.R."/>
        </authorList>
    </citation>
    <scope>NUCLEOTIDE SEQUENCE</scope>
    <source>
        <strain evidence="2">DC10</strain>
    </source>
</reference>
<accession>A0A941JGW0</accession>
<feature type="transmembrane region" description="Helical" evidence="1">
    <location>
        <begin position="206"/>
        <end position="227"/>
    </location>
</feature>
<dbReference type="AlphaFoldDB" id="A0A941JGW0"/>
<keyword evidence="1" id="KW-1133">Transmembrane helix</keyword>
<keyword evidence="1" id="KW-0812">Transmembrane</keyword>
<comment type="caution">
    <text evidence="2">The sequence shown here is derived from an EMBL/GenBank/DDBJ whole genome shotgun (WGS) entry which is preliminary data.</text>
</comment>
<dbReference type="EMBL" id="JAGTPX010000015">
    <property type="protein sequence ID" value="MBR8670816.1"/>
    <property type="molecule type" value="Genomic_DNA"/>
</dbReference>
<gene>
    <name evidence="2" type="ORF">KD144_14850</name>
</gene>